<proteinExistence type="predicted"/>
<dbReference type="Proteomes" id="UP001058974">
    <property type="component" value="Chromosome 4"/>
</dbReference>
<dbReference type="CDD" id="cd00303">
    <property type="entry name" value="retropepsin_like"/>
    <property type="match status" value="1"/>
</dbReference>
<reference evidence="2 3" key="1">
    <citation type="journal article" date="2022" name="Nat. Genet.">
        <title>Improved pea reference genome and pan-genome highlight genomic features and evolutionary characteristics.</title>
        <authorList>
            <person name="Yang T."/>
            <person name="Liu R."/>
            <person name="Luo Y."/>
            <person name="Hu S."/>
            <person name="Wang D."/>
            <person name="Wang C."/>
            <person name="Pandey M.K."/>
            <person name="Ge S."/>
            <person name="Xu Q."/>
            <person name="Li N."/>
            <person name="Li G."/>
            <person name="Huang Y."/>
            <person name="Saxena R.K."/>
            <person name="Ji Y."/>
            <person name="Li M."/>
            <person name="Yan X."/>
            <person name="He Y."/>
            <person name="Liu Y."/>
            <person name="Wang X."/>
            <person name="Xiang C."/>
            <person name="Varshney R.K."/>
            <person name="Ding H."/>
            <person name="Gao S."/>
            <person name="Zong X."/>
        </authorList>
    </citation>
    <scope>NUCLEOTIDE SEQUENCE [LARGE SCALE GENOMIC DNA]</scope>
    <source>
        <strain evidence="2 3">cv. Zhongwan 6</strain>
    </source>
</reference>
<dbReference type="Gramene" id="Psat04G0058300-T1">
    <property type="protein sequence ID" value="KAI5415185.1"/>
    <property type="gene ID" value="KIW84_040583"/>
</dbReference>
<evidence type="ECO:0000256" key="1">
    <source>
        <dbReference type="SAM" id="MobiDB-lite"/>
    </source>
</evidence>
<protein>
    <submittedName>
        <fullName evidence="2">Uncharacterized protein</fullName>
    </submittedName>
</protein>
<dbReference type="PANTHER" id="PTHR33067:SF15">
    <property type="entry name" value="RNA-DIRECTED DNA POLYMERASE"/>
    <property type="match status" value="1"/>
</dbReference>
<dbReference type="AlphaFoldDB" id="A0A9D4X939"/>
<comment type="caution">
    <text evidence="2">The sequence shown here is derived from an EMBL/GenBank/DDBJ whole genome shotgun (WGS) entry which is preliminary data.</text>
</comment>
<dbReference type="EMBL" id="JAMSHJ010000004">
    <property type="protein sequence ID" value="KAI5415185.1"/>
    <property type="molecule type" value="Genomic_DNA"/>
</dbReference>
<dbReference type="InterPro" id="IPR021109">
    <property type="entry name" value="Peptidase_aspartic_dom_sf"/>
</dbReference>
<name>A0A9D4X939_PEA</name>
<dbReference type="PANTHER" id="PTHR33067">
    <property type="entry name" value="RNA-DIRECTED DNA POLYMERASE-RELATED"/>
    <property type="match status" value="1"/>
</dbReference>
<sequence>MPQKCKDPGTFVIPCSIGDSKFENCMLDLGENINVMTSSMYNYLDLSPLQHTCLIIQLANRSNARPTGVVEDVLVQVNDLIFPADFYILDMYGETNSSRSPIILGRPFLKTAKTKVDVNDRTMSMEFDDIEVMVQNARNMRRGRSASRGASRGVGRNVSGEATPEGVANIPMGREDHSQTGTNSQADTRDVCELAAAVLVQT</sequence>
<accession>A0A9D4X939</accession>
<dbReference type="Gene3D" id="2.40.70.10">
    <property type="entry name" value="Acid Proteases"/>
    <property type="match status" value="1"/>
</dbReference>
<organism evidence="2 3">
    <name type="scientific">Pisum sativum</name>
    <name type="common">Garden pea</name>
    <name type="synonym">Lathyrus oleraceus</name>
    <dbReference type="NCBI Taxonomy" id="3888"/>
    <lineage>
        <taxon>Eukaryota</taxon>
        <taxon>Viridiplantae</taxon>
        <taxon>Streptophyta</taxon>
        <taxon>Embryophyta</taxon>
        <taxon>Tracheophyta</taxon>
        <taxon>Spermatophyta</taxon>
        <taxon>Magnoliopsida</taxon>
        <taxon>eudicotyledons</taxon>
        <taxon>Gunneridae</taxon>
        <taxon>Pentapetalae</taxon>
        <taxon>rosids</taxon>
        <taxon>fabids</taxon>
        <taxon>Fabales</taxon>
        <taxon>Fabaceae</taxon>
        <taxon>Papilionoideae</taxon>
        <taxon>50 kb inversion clade</taxon>
        <taxon>NPAAA clade</taxon>
        <taxon>Hologalegina</taxon>
        <taxon>IRL clade</taxon>
        <taxon>Fabeae</taxon>
        <taxon>Lathyrus</taxon>
    </lineage>
</organism>
<feature type="region of interest" description="Disordered" evidence="1">
    <location>
        <begin position="140"/>
        <end position="187"/>
    </location>
</feature>
<feature type="compositionally biased region" description="Low complexity" evidence="1">
    <location>
        <begin position="146"/>
        <end position="160"/>
    </location>
</feature>
<gene>
    <name evidence="2" type="ORF">KIW84_040583</name>
</gene>
<evidence type="ECO:0000313" key="3">
    <source>
        <dbReference type="Proteomes" id="UP001058974"/>
    </source>
</evidence>
<keyword evidence="3" id="KW-1185">Reference proteome</keyword>
<evidence type="ECO:0000313" key="2">
    <source>
        <dbReference type="EMBL" id="KAI5415185.1"/>
    </source>
</evidence>